<dbReference type="GO" id="GO:0016020">
    <property type="term" value="C:membrane"/>
    <property type="evidence" value="ECO:0007669"/>
    <property type="project" value="InterPro"/>
</dbReference>
<dbReference type="Pfam" id="PF00990">
    <property type="entry name" value="GGDEF"/>
    <property type="match status" value="1"/>
</dbReference>
<dbReference type="SUPFAM" id="SSF55781">
    <property type="entry name" value="GAF domain-like"/>
    <property type="match status" value="1"/>
</dbReference>
<dbReference type="EC" id="2.7.7.65" evidence="1"/>
<reference evidence="6 7" key="1">
    <citation type="submission" date="2020-08" db="EMBL/GenBank/DDBJ databases">
        <title>Genomic Encyclopedia of Type Strains, Phase IV (KMG-IV): sequencing the most valuable type-strain genomes for metagenomic binning, comparative biology and taxonomic classification.</title>
        <authorList>
            <person name="Goeker M."/>
        </authorList>
    </citation>
    <scope>NUCLEOTIDE SEQUENCE [LARGE SCALE GENOMIC DNA]</scope>
    <source>
        <strain evidence="6 7">DSM 4491</strain>
    </source>
</reference>
<dbReference type="PROSITE" id="PS50885">
    <property type="entry name" value="HAMP"/>
    <property type="match status" value="1"/>
</dbReference>
<dbReference type="AlphaFoldDB" id="A0A841QDN0"/>
<dbReference type="Proteomes" id="UP000578000">
    <property type="component" value="Unassembled WGS sequence"/>
</dbReference>
<protein>
    <recommendedName>
        <fullName evidence="1">diguanylate cyclase</fullName>
        <ecNumber evidence="1">2.7.7.65</ecNumber>
    </recommendedName>
</protein>
<evidence type="ECO:0000259" key="5">
    <source>
        <dbReference type="PROSITE" id="PS50887"/>
    </source>
</evidence>
<comment type="catalytic activity">
    <reaction evidence="2">
        <text>2 GTP = 3',3'-c-di-GMP + 2 diphosphate</text>
        <dbReference type="Rhea" id="RHEA:24898"/>
        <dbReference type="ChEBI" id="CHEBI:33019"/>
        <dbReference type="ChEBI" id="CHEBI:37565"/>
        <dbReference type="ChEBI" id="CHEBI:58805"/>
        <dbReference type="EC" id="2.7.7.65"/>
    </reaction>
</comment>
<dbReference type="GO" id="GO:0052621">
    <property type="term" value="F:diguanylate cyclase activity"/>
    <property type="evidence" value="ECO:0007669"/>
    <property type="project" value="UniProtKB-EC"/>
</dbReference>
<dbReference type="SUPFAM" id="SSF55073">
    <property type="entry name" value="Nucleotide cyclase"/>
    <property type="match status" value="1"/>
</dbReference>
<dbReference type="Pfam" id="PF05227">
    <property type="entry name" value="CHASE3"/>
    <property type="match status" value="1"/>
</dbReference>
<dbReference type="InterPro" id="IPR000160">
    <property type="entry name" value="GGDEF_dom"/>
</dbReference>
<evidence type="ECO:0000259" key="4">
    <source>
        <dbReference type="PROSITE" id="PS50885"/>
    </source>
</evidence>
<dbReference type="PANTHER" id="PTHR45138:SF9">
    <property type="entry name" value="DIGUANYLATE CYCLASE DGCM-RELATED"/>
    <property type="match status" value="1"/>
</dbReference>
<dbReference type="FunFam" id="3.30.70.270:FF:000001">
    <property type="entry name" value="Diguanylate cyclase domain protein"/>
    <property type="match status" value="1"/>
</dbReference>
<dbReference type="CDD" id="cd19410">
    <property type="entry name" value="HK9-like_sensor"/>
    <property type="match status" value="1"/>
</dbReference>
<dbReference type="PROSITE" id="PS50887">
    <property type="entry name" value="GGDEF"/>
    <property type="match status" value="1"/>
</dbReference>
<feature type="domain" description="GGDEF" evidence="5">
    <location>
        <begin position="465"/>
        <end position="598"/>
    </location>
</feature>
<evidence type="ECO:0000256" key="3">
    <source>
        <dbReference type="SAM" id="Phobius"/>
    </source>
</evidence>
<feature type="domain" description="HAMP" evidence="4">
    <location>
        <begin position="206"/>
        <end position="259"/>
    </location>
</feature>
<evidence type="ECO:0000313" key="7">
    <source>
        <dbReference type="Proteomes" id="UP000578000"/>
    </source>
</evidence>
<evidence type="ECO:0000256" key="1">
    <source>
        <dbReference type="ARBA" id="ARBA00012528"/>
    </source>
</evidence>
<evidence type="ECO:0000256" key="2">
    <source>
        <dbReference type="ARBA" id="ARBA00034247"/>
    </source>
</evidence>
<comment type="caution">
    <text evidence="6">The sequence shown here is derived from an EMBL/GenBank/DDBJ whole genome shotgun (WGS) entry which is preliminary data.</text>
</comment>
<dbReference type="InterPro" id="IPR029787">
    <property type="entry name" value="Nucleotide_cyclase"/>
</dbReference>
<proteinExistence type="predicted"/>
<dbReference type="InterPro" id="IPR050469">
    <property type="entry name" value="Diguanylate_Cyclase"/>
</dbReference>
<dbReference type="CDD" id="cd06225">
    <property type="entry name" value="HAMP"/>
    <property type="match status" value="1"/>
</dbReference>
<sequence>MLHSLASRIIFVGFIVSVNLICLSVLLLSASNSMISSFEWNAHRQKITEVVTETLSDLREAQAEERGYLLTTDPSFAKDFDDRVASALAKVNTLEQLVQDNPIQHERAQSLQVATNERLDTLIKQIALARQGRFDEARSRVIVGQGRVNMAIIAQKADEIRQTEQELLIAREATARAHATWNRNLVVGGCLIIVLLVNGLLYFVLNGMRRSVSQITRAMSDFGNGNRTVRVDARMGCTEFDILAHGYNTMAERLDAAMQAQEASDYKLLQANAELKRNNEAMELLGEMAHRLQAARTSSELSAIICAFVPRVLPGIPGALYTYNHTTNQLERIAHWGSHTPVGRDGLHPSSCWALRLGQSHSVNSPGGDVICQHVDSDICIYHCEPLFASGEVVGLLYLQSHVAEENRFRLVALVENIASALVNQNLQKDLLEQTIHDPLTGLYNRRYMEEALNAEIATASRNNTALSLIMADIDHFKRINDEFGHDAGDMVLRTFANEIQNSFRSNDIVCRFGGEEFLIITTYHPLNSLIQRVEELRLSLSRLELYYNGQALGKITMSFGVTTWDKSLPTETTAIIRKADAALYQAKKDGRDRIVVG</sequence>
<keyword evidence="3" id="KW-0812">Transmembrane</keyword>
<name>A0A841QDN0_9PROT</name>
<dbReference type="InterPro" id="IPR029016">
    <property type="entry name" value="GAF-like_dom_sf"/>
</dbReference>
<gene>
    <name evidence="6" type="ORF">HNR55_001134</name>
</gene>
<dbReference type="NCBIfam" id="TIGR00254">
    <property type="entry name" value="GGDEF"/>
    <property type="match status" value="1"/>
</dbReference>
<dbReference type="SMART" id="SM00267">
    <property type="entry name" value="GGDEF"/>
    <property type="match status" value="1"/>
</dbReference>
<dbReference type="InterPro" id="IPR003660">
    <property type="entry name" value="HAMP_dom"/>
</dbReference>
<dbReference type="SMART" id="SM00304">
    <property type="entry name" value="HAMP"/>
    <property type="match status" value="1"/>
</dbReference>
<dbReference type="InterPro" id="IPR043128">
    <property type="entry name" value="Rev_trsase/Diguanyl_cyclase"/>
</dbReference>
<keyword evidence="3" id="KW-0472">Membrane</keyword>
<dbReference type="InterPro" id="IPR007891">
    <property type="entry name" value="CHASE3"/>
</dbReference>
<dbReference type="PANTHER" id="PTHR45138">
    <property type="entry name" value="REGULATORY COMPONENTS OF SENSORY TRANSDUCTION SYSTEM"/>
    <property type="match status" value="1"/>
</dbReference>
<dbReference type="EMBL" id="JACHIE010000003">
    <property type="protein sequence ID" value="MBB6456560.1"/>
    <property type="molecule type" value="Genomic_DNA"/>
</dbReference>
<organism evidence="6 7">
    <name type="scientific">Acetobacter lovaniensis</name>
    <dbReference type="NCBI Taxonomy" id="104100"/>
    <lineage>
        <taxon>Bacteria</taxon>
        <taxon>Pseudomonadati</taxon>
        <taxon>Pseudomonadota</taxon>
        <taxon>Alphaproteobacteria</taxon>
        <taxon>Acetobacterales</taxon>
        <taxon>Acetobacteraceae</taxon>
        <taxon>Acetobacter</taxon>
    </lineage>
</organism>
<dbReference type="RefSeq" id="WP_166112533.1">
    <property type="nucleotide sequence ID" value="NZ_BAABDB010000034.1"/>
</dbReference>
<keyword evidence="7" id="KW-1185">Reference proteome</keyword>
<dbReference type="GO" id="GO:0007165">
    <property type="term" value="P:signal transduction"/>
    <property type="evidence" value="ECO:0007669"/>
    <property type="project" value="InterPro"/>
</dbReference>
<dbReference type="Gene3D" id="6.10.340.10">
    <property type="match status" value="1"/>
</dbReference>
<dbReference type="CDD" id="cd01949">
    <property type="entry name" value="GGDEF"/>
    <property type="match status" value="1"/>
</dbReference>
<accession>A0A841QDN0</accession>
<feature type="transmembrane region" description="Helical" evidence="3">
    <location>
        <begin position="185"/>
        <end position="205"/>
    </location>
</feature>
<dbReference type="Gene3D" id="3.30.70.270">
    <property type="match status" value="1"/>
</dbReference>
<dbReference type="Pfam" id="PF00672">
    <property type="entry name" value="HAMP"/>
    <property type="match status" value="1"/>
</dbReference>
<dbReference type="Gene3D" id="3.30.450.40">
    <property type="match status" value="1"/>
</dbReference>
<evidence type="ECO:0000313" key="6">
    <source>
        <dbReference type="EMBL" id="MBB6456560.1"/>
    </source>
</evidence>
<feature type="transmembrane region" description="Helical" evidence="3">
    <location>
        <begin position="6"/>
        <end position="28"/>
    </location>
</feature>
<keyword evidence="3" id="KW-1133">Transmembrane helix</keyword>